<dbReference type="PANTHER" id="PTHR22726:SF1">
    <property type="entry name" value="METALLOENDOPEPTIDASE OMA1, MITOCHONDRIAL"/>
    <property type="match status" value="1"/>
</dbReference>
<dbReference type="InterPro" id="IPR001915">
    <property type="entry name" value="Peptidase_M48"/>
</dbReference>
<dbReference type="GO" id="GO:0046872">
    <property type="term" value="F:metal ion binding"/>
    <property type="evidence" value="ECO:0007669"/>
    <property type="project" value="UniProtKB-KW"/>
</dbReference>
<dbReference type="Pfam" id="PF13432">
    <property type="entry name" value="TPR_16"/>
    <property type="match status" value="1"/>
</dbReference>
<dbReference type="PANTHER" id="PTHR22726">
    <property type="entry name" value="METALLOENDOPEPTIDASE OMA1"/>
    <property type="match status" value="1"/>
</dbReference>
<dbReference type="InterPro" id="IPR011990">
    <property type="entry name" value="TPR-like_helical_dom_sf"/>
</dbReference>
<evidence type="ECO:0000313" key="9">
    <source>
        <dbReference type="Proteomes" id="UP000035762"/>
    </source>
</evidence>
<dbReference type="GO" id="GO:0004222">
    <property type="term" value="F:metalloendopeptidase activity"/>
    <property type="evidence" value="ECO:0007669"/>
    <property type="project" value="InterPro"/>
</dbReference>
<evidence type="ECO:0000256" key="4">
    <source>
        <dbReference type="ARBA" id="ARBA00022801"/>
    </source>
</evidence>
<accession>A0A090ML92</accession>
<name>A0A090ML92_AFIFE</name>
<evidence type="ECO:0000256" key="3">
    <source>
        <dbReference type="ARBA" id="ARBA00022723"/>
    </source>
</evidence>
<feature type="domain" description="Peptidase M48" evidence="7">
    <location>
        <begin position="69"/>
        <end position="255"/>
    </location>
</feature>
<evidence type="ECO:0000256" key="1">
    <source>
        <dbReference type="ARBA" id="ARBA00001947"/>
    </source>
</evidence>
<comment type="caution">
    <text evidence="8">The sequence shown here is derived from an EMBL/GenBank/DDBJ whole genome shotgun (WGS) entry which is preliminary data.</text>
</comment>
<keyword evidence="4" id="KW-0378">Hydrolase</keyword>
<evidence type="ECO:0000313" key="8">
    <source>
        <dbReference type="EMBL" id="CEG08191.1"/>
    </source>
</evidence>
<gene>
    <name evidence="8" type="primary">yfgC</name>
    <name evidence="8" type="ORF">BN961_01605</name>
</gene>
<evidence type="ECO:0000256" key="2">
    <source>
        <dbReference type="ARBA" id="ARBA00022670"/>
    </source>
</evidence>
<evidence type="ECO:0000256" key="6">
    <source>
        <dbReference type="ARBA" id="ARBA00023049"/>
    </source>
</evidence>
<keyword evidence="3" id="KW-0479">Metal-binding</keyword>
<dbReference type="CDD" id="cd07324">
    <property type="entry name" value="M48C_Oma1-like"/>
    <property type="match status" value="1"/>
</dbReference>
<sequence>MDLPAAPMTLLTAQTAPARPGFARRAIATLTSVALLLTSWPVLGPVSADTKKGPPLLRDTETEQLLRDYSRPILRAAGLEKQNIQVVIINDPSFNAFVADGRRIFVNYGALLKSETPNQLIGVLAHETGHLAGGHLSKMRQQIANAQTQMIVAMLLGVGAAVAGARAGAGAGGAAAVAAPQSMIMRSLLSYQRQQEESADKAGVKFLNATGQSTKGMYETFKRFQNESLFSAYGADPYMQSHPMPAERVEALEGLAKSSPYWNKKDDPALQHRHDMMRAKVSGFMERAETVYRRYPISDNSLPARYARAIATYLHGDPRSAIIQIDGLIKVEPANPYFYELKGQALLEGGRPTEAIAPFRKAVQLSHQAPLIEMLLGQALVASDNKAYANEAISILKAALAREPEAPIGYTQIAMAYGRKGDLADADLAAANAAYLRGDHKTARDLASRAKTRFPIGSPGWVRADDIVNTKSIKN</sequence>
<dbReference type="GO" id="GO:0016020">
    <property type="term" value="C:membrane"/>
    <property type="evidence" value="ECO:0007669"/>
    <property type="project" value="TreeGrafter"/>
</dbReference>
<dbReference type="AlphaFoldDB" id="A0A090ML92"/>
<comment type="cofactor">
    <cofactor evidence="1">
        <name>Zn(2+)</name>
        <dbReference type="ChEBI" id="CHEBI:29105"/>
    </cofactor>
</comment>
<dbReference type="EMBL" id="CCAZ020000001">
    <property type="protein sequence ID" value="CEG08191.1"/>
    <property type="molecule type" value="Genomic_DNA"/>
</dbReference>
<dbReference type="Pfam" id="PF01435">
    <property type="entry name" value="Peptidase_M48"/>
    <property type="match status" value="1"/>
</dbReference>
<keyword evidence="5" id="KW-0862">Zinc</keyword>
<evidence type="ECO:0000259" key="7">
    <source>
        <dbReference type="Pfam" id="PF01435"/>
    </source>
</evidence>
<dbReference type="Gene3D" id="1.25.40.10">
    <property type="entry name" value="Tetratricopeptide repeat domain"/>
    <property type="match status" value="1"/>
</dbReference>
<keyword evidence="9" id="KW-1185">Reference proteome</keyword>
<dbReference type="Gene3D" id="3.30.2010.10">
    <property type="entry name" value="Metalloproteases ('zincins'), catalytic domain"/>
    <property type="match status" value="1"/>
</dbReference>
<dbReference type="STRING" id="1035.BN961_01605"/>
<proteinExistence type="predicted"/>
<dbReference type="Proteomes" id="UP000035762">
    <property type="component" value="Unassembled WGS sequence"/>
</dbReference>
<protein>
    <submittedName>
        <fullName evidence="8">TPR repeat-containing protein YfgC</fullName>
    </submittedName>
</protein>
<dbReference type="SUPFAM" id="SSF48452">
    <property type="entry name" value="TPR-like"/>
    <property type="match status" value="1"/>
</dbReference>
<keyword evidence="2" id="KW-0645">Protease</keyword>
<organism evidence="8 9">
    <name type="scientific">Afipia felis</name>
    <name type="common">Cat scratch disease bacillus</name>
    <dbReference type="NCBI Taxonomy" id="1035"/>
    <lineage>
        <taxon>Bacteria</taxon>
        <taxon>Pseudomonadati</taxon>
        <taxon>Pseudomonadota</taxon>
        <taxon>Alphaproteobacteria</taxon>
        <taxon>Hyphomicrobiales</taxon>
        <taxon>Nitrobacteraceae</taxon>
        <taxon>Afipia</taxon>
    </lineage>
</organism>
<evidence type="ECO:0000256" key="5">
    <source>
        <dbReference type="ARBA" id="ARBA00022833"/>
    </source>
</evidence>
<dbReference type="GO" id="GO:0051603">
    <property type="term" value="P:proteolysis involved in protein catabolic process"/>
    <property type="evidence" value="ECO:0007669"/>
    <property type="project" value="TreeGrafter"/>
</dbReference>
<reference evidence="8 9" key="1">
    <citation type="journal article" date="2014" name="Genome Announc.">
        <title>Genome Sequence of Afipia felis Strain 76713, Isolated in Hospital Water Using an Amoeba Co-Culture Procedure.</title>
        <authorList>
            <person name="Benamar S."/>
            <person name="La Scola B."/>
            <person name="Croce O."/>
        </authorList>
    </citation>
    <scope>NUCLEOTIDE SEQUENCE [LARGE SCALE GENOMIC DNA]</scope>
    <source>
        <strain evidence="8 9">76713</strain>
    </source>
</reference>
<keyword evidence="6" id="KW-0482">Metalloprotease</keyword>
<dbReference type="InterPro" id="IPR051156">
    <property type="entry name" value="Mito/Outer_Membr_Metalloprot"/>
</dbReference>